<keyword evidence="2" id="KW-1133">Transmembrane helix</keyword>
<feature type="region of interest" description="Disordered" evidence="1">
    <location>
        <begin position="251"/>
        <end position="382"/>
    </location>
</feature>
<keyword evidence="4" id="KW-1185">Reference proteome</keyword>
<name>K0QYQ5_THAOC</name>
<accession>K0QYQ5</accession>
<evidence type="ECO:0000313" key="3">
    <source>
        <dbReference type="EMBL" id="EJK44328.1"/>
    </source>
</evidence>
<feature type="compositionally biased region" description="Basic and acidic residues" evidence="1">
    <location>
        <begin position="368"/>
        <end position="382"/>
    </location>
</feature>
<feature type="compositionally biased region" description="Pro residues" evidence="1">
    <location>
        <begin position="344"/>
        <end position="353"/>
    </location>
</feature>
<feature type="compositionally biased region" description="Low complexity" evidence="1">
    <location>
        <begin position="95"/>
        <end position="111"/>
    </location>
</feature>
<evidence type="ECO:0000256" key="2">
    <source>
        <dbReference type="SAM" id="Phobius"/>
    </source>
</evidence>
<dbReference type="Proteomes" id="UP000266841">
    <property type="component" value="Unassembled WGS sequence"/>
</dbReference>
<keyword evidence="2" id="KW-0812">Transmembrane</keyword>
<dbReference type="EMBL" id="AGNL01049836">
    <property type="protein sequence ID" value="EJK44328.1"/>
    <property type="molecule type" value="Genomic_DNA"/>
</dbReference>
<keyword evidence="2" id="KW-0472">Membrane</keyword>
<proteinExistence type="predicted"/>
<feature type="region of interest" description="Disordered" evidence="1">
    <location>
        <begin position="70"/>
        <end position="116"/>
    </location>
</feature>
<reference evidence="3 4" key="1">
    <citation type="journal article" date="2012" name="Genome Biol.">
        <title>Genome and low-iron response of an oceanic diatom adapted to chronic iron limitation.</title>
        <authorList>
            <person name="Lommer M."/>
            <person name="Specht M."/>
            <person name="Roy A.S."/>
            <person name="Kraemer L."/>
            <person name="Andreson R."/>
            <person name="Gutowska M.A."/>
            <person name="Wolf J."/>
            <person name="Bergner S.V."/>
            <person name="Schilhabel M.B."/>
            <person name="Klostermeier U.C."/>
            <person name="Beiko R.G."/>
            <person name="Rosenstiel P."/>
            <person name="Hippler M."/>
            <person name="Laroche J."/>
        </authorList>
    </citation>
    <scope>NUCLEOTIDE SEQUENCE [LARGE SCALE GENOMIC DNA]</scope>
    <source>
        <strain evidence="3 4">CCMP1005</strain>
    </source>
</reference>
<evidence type="ECO:0000313" key="4">
    <source>
        <dbReference type="Proteomes" id="UP000266841"/>
    </source>
</evidence>
<comment type="caution">
    <text evidence="3">The sequence shown here is derived from an EMBL/GenBank/DDBJ whole genome shotgun (WGS) entry which is preliminary data.</text>
</comment>
<organism evidence="3 4">
    <name type="scientific">Thalassiosira oceanica</name>
    <name type="common">Marine diatom</name>
    <dbReference type="NCBI Taxonomy" id="159749"/>
    <lineage>
        <taxon>Eukaryota</taxon>
        <taxon>Sar</taxon>
        <taxon>Stramenopiles</taxon>
        <taxon>Ochrophyta</taxon>
        <taxon>Bacillariophyta</taxon>
        <taxon>Coscinodiscophyceae</taxon>
        <taxon>Thalassiosirophycidae</taxon>
        <taxon>Thalassiosirales</taxon>
        <taxon>Thalassiosiraceae</taxon>
        <taxon>Thalassiosira</taxon>
    </lineage>
</organism>
<protein>
    <submittedName>
        <fullName evidence="3">Uncharacterized protein</fullName>
    </submittedName>
</protein>
<dbReference type="AlphaFoldDB" id="K0QYQ5"/>
<evidence type="ECO:0000256" key="1">
    <source>
        <dbReference type="SAM" id="MobiDB-lite"/>
    </source>
</evidence>
<feature type="transmembrane region" description="Helical" evidence="2">
    <location>
        <begin position="26"/>
        <end position="47"/>
    </location>
</feature>
<gene>
    <name evidence="3" type="ORF">THAOC_37140</name>
</gene>
<feature type="non-terminal residue" evidence="3">
    <location>
        <position position="1"/>
    </location>
</feature>
<sequence>TCSTPSHRSSSIMVQWEEDENGCSGWTTIVLAATGVAMVLAVVSMAIGAESSDSDDSDEELATNRTPVDGAAVAGDGLAQEPTHPLDQGTSWRQAATDPAAGAASDTPPAAQRGRAPKRIASIADEAFKNETVLFVHVDVEDGGPFCGLLQLSAVFMGHDFEVLGWFDRFIKPRDNAIWNEEGCRLSHGYTKDTPEIVNANNIEVVWKEFADEVEKHVGGDKVGVLVAWAGKGSEISKMFNVVGRAAIPRRKDMPSDPYAAAPFEPRPPPQSKSKSSRAQRVNAAPTSTASRPSRHPYFPRTSPSAPAVIPRTASKSARPMVPAVVPPTARTASKSARPMVPAVVPPTAPKPARPTAETALSPPSTGKSDRRATEEKGFSPVRAETKRPRVVTGLEGIFRGNVCTIAQPHVNYPADRWRIRSTVADCTVCRRLGHKRKSLLKPGETTPVMKQSRMGCPHIFCRDFVVCTAHWQAWRHEDER</sequence>